<evidence type="ECO:0000313" key="1">
    <source>
        <dbReference type="EMBL" id="GJU10312.1"/>
    </source>
</evidence>
<protein>
    <submittedName>
        <fullName evidence="1">Uncharacterized protein</fullName>
    </submittedName>
</protein>
<proteinExistence type="predicted"/>
<reference evidence="1" key="2">
    <citation type="submission" date="2022-01" db="EMBL/GenBank/DDBJ databases">
        <authorList>
            <person name="Yamashiro T."/>
            <person name="Shiraishi A."/>
            <person name="Satake H."/>
            <person name="Nakayama K."/>
        </authorList>
    </citation>
    <scope>NUCLEOTIDE SEQUENCE</scope>
</reference>
<name>A0ABQ5JCQ0_9ASTR</name>
<keyword evidence="2" id="KW-1185">Reference proteome</keyword>
<comment type="caution">
    <text evidence="1">The sequence shown here is derived from an EMBL/GenBank/DDBJ whole genome shotgun (WGS) entry which is preliminary data.</text>
</comment>
<evidence type="ECO:0000313" key="2">
    <source>
        <dbReference type="Proteomes" id="UP001151760"/>
    </source>
</evidence>
<gene>
    <name evidence="1" type="ORF">Tco_1132708</name>
</gene>
<accession>A0ABQ5JCQ0</accession>
<reference evidence="1" key="1">
    <citation type="journal article" date="2022" name="Int. J. Mol. Sci.">
        <title>Draft Genome of Tanacetum Coccineum: Genomic Comparison of Closely Related Tanacetum-Family Plants.</title>
        <authorList>
            <person name="Yamashiro T."/>
            <person name="Shiraishi A."/>
            <person name="Nakayama K."/>
            <person name="Satake H."/>
        </authorList>
    </citation>
    <scope>NUCLEOTIDE SEQUENCE</scope>
</reference>
<dbReference type="Proteomes" id="UP001151760">
    <property type="component" value="Unassembled WGS sequence"/>
</dbReference>
<dbReference type="EMBL" id="BQNB010021811">
    <property type="protein sequence ID" value="GJU10312.1"/>
    <property type="molecule type" value="Genomic_DNA"/>
</dbReference>
<sequence length="174" mass="19524">MVVVWQRLCHRDGGGDAPAVKVMMVSEWWMWWCHGDEGDGDEGGVACHRLMLLGGGGAKVEDDGVDVMLEMVGVATAYLPEKYSGGRKNNGGAGNFEGVSLHYTAFLITAEVPEIYKHQFWHTITKIKNSSSYKFKLDKKKCTIDVEVFRDILQICPRLRNQEFDEPPSDEEIV</sequence>
<organism evidence="1 2">
    <name type="scientific">Tanacetum coccineum</name>
    <dbReference type="NCBI Taxonomy" id="301880"/>
    <lineage>
        <taxon>Eukaryota</taxon>
        <taxon>Viridiplantae</taxon>
        <taxon>Streptophyta</taxon>
        <taxon>Embryophyta</taxon>
        <taxon>Tracheophyta</taxon>
        <taxon>Spermatophyta</taxon>
        <taxon>Magnoliopsida</taxon>
        <taxon>eudicotyledons</taxon>
        <taxon>Gunneridae</taxon>
        <taxon>Pentapetalae</taxon>
        <taxon>asterids</taxon>
        <taxon>campanulids</taxon>
        <taxon>Asterales</taxon>
        <taxon>Asteraceae</taxon>
        <taxon>Asteroideae</taxon>
        <taxon>Anthemideae</taxon>
        <taxon>Anthemidinae</taxon>
        <taxon>Tanacetum</taxon>
    </lineage>
</organism>